<dbReference type="FunFam" id="3.30.300.30:FF:000005">
    <property type="entry name" value="Acyl-coenzyme A synthetase ACSM5, mitochondrial"/>
    <property type="match status" value="1"/>
</dbReference>
<reference evidence="10 11" key="2">
    <citation type="journal article" date="2012" name="Stand. Genomic Sci.">
        <title>Complete genome sequence of the sulfate-reducing firmicute Desulfotomaculum ruminis type strain (DL(T)).</title>
        <authorList>
            <person name="Spring S."/>
            <person name="Visser M."/>
            <person name="Lu M."/>
            <person name="Copeland A."/>
            <person name="Lapidus A."/>
            <person name="Lucas S."/>
            <person name="Cheng J.F."/>
            <person name="Han C."/>
            <person name="Tapia R."/>
            <person name="Goodwin L.A."/>
            <person name="Pitluck S."/>
            <person name="Ivanova N."/>
            <person name="Land M."/>
            <person name="Hauser L."/>
            <person name="Larimer F."/>
            <person name="Rohde M."/>
            <person name="Goker M."/>
            <person name="Detter J.C."/>
            <person name="Kyrpides N.C."/>
            <person name="Woyke T."/>
            <person name="Schaap P.J."/>
            <person name="Plugge C.M."/>
            <person name="Muyzer G."/>
            <person name="Kuever J."/>
            <person name="Pereira I.A."/>
            <person name="Parshina S.N."/>
            <person name="Bernier-Latmani R."/>
            <person name="Stams A.J."/>
            <person name="Klenk H.P."/>
        </authorList>
    </citation>
    <scope>NUCLEOTIDE SEQUENCE [LARGE SCALE GENOMIC DNA]</scope>
    <source>
        <strain evidence="11">ATCC 23193 / DSM 2154 / NCIB 8452 / DL</strain>
    </source>
</reference>
<dbReference type="PROSITE" id="PS00455">
    <property type="entry name" value="AMP_BINDING"/>
    <property type="match status" value="1"/>
</dbReference>
<dbReference type="InterPro" id="IPR025110">
    <property type="entry name" value="AMP-bd_C"/>
</dbReference>
<keyword evidence="4" id="KW-0547">Nucleotide-binding</keyword>
<keyword evidence="11" id="KW-1185">Reference proteome</keyword>
<dbReference type="InterPro" id="IPR042099">
    <property type="entry name" value="ANL_N_sf"/>
</dbReference>
<dbReference type="HOGENOM" id="CLU_000022_59_10_9"/>
<organism evidence="10 11">
    <name type="scientific">Desulforamulus ruminis (strain ATCC 23193 / DSM 2154 / NCIMB 8452 / DL)</name>
    <name type="common">Desulfotomaculum ruminis</name>
    <dbReference type="NCBI Taxonomy" id="696281"/>
    <lineage>
        <taxon>Bacteria</taxon>
        <taxon>Bacillati</taxon>
        <taxon>Bacillota</taxon>
        <taxon>Clostridia</taxon>
        <taxon>Eubacteriales</taxon>
        <taxon>Peptococcaceae</taxon>
        <taxon>Desulforamulus</taxon>
    </lineage>
</organism>
<keyword evidence="7" id="KW-0443">Lipid metabolism</keyword>
<dbReference type="GO" id="GO:0004321">
    <property type="term" value="F:fatty-acyl-CoA synthase activity"/>
    <property type="evidence" value="ECO:0007669"/>
    <property type="project" value="TreeGrafter"/>
</dbReference>
<dbReference type="SUPFAM" id="SSF56801">
    <property type="entry name" value="Acetyl-CoA synthetase-like"/>
    <property type="match status" value="1"/>
</dbReference>
<dbReference type="RefSeq" id="WP_013841988.1">
    <property type="nucleotide sequence ID" value="NC_015589.1"/>
</dbReference>
<reference evidence="11" key="1">
    <citation type="submission" date="2011-05" db="EMBL/GenBank/DDBJ databases">
        <title>Complete sequence of Desulfotomaculum ruminis DSM 2154.</title>
        <authorList>
            <person name="Lucas S."/>
            <person name="Copeland A."/>
            <person name="Lapidus A."/>
            <person name="Cheng J.-F."/>
            <person name="Goodwin L."/>
            <person name="Pitluck S."/>
            <person name="Lu M."/>
            <person name="Detter J.C."/>
            <person name="Han C."/>
            <person name="Tapia R."/>
            <person name="Land M."/>
            <person name="Hauser L."/>
            <person name="Kyrpides N."/>
            <person name="Ivanova N."/>
            <person name="Mikhailova N."/>
            <person name="Pagani I."/>
            <person name="Stams A.J.M."/>
            <person name="Plugge C.M."/>
            <person name="Muyzer G."/>
            <person name="Kuever J."/>
            <person name="Parshina S.N."/>
            <person name="Ivanova A.E."/>
            <person name="Nazina T.N."/>
            <person name="Brambilla E."/>
            <person name="Spring S."/>
            <person name="Klenk H.-P."/>
            <person name="Woyke T."/>
        </authorList>
    </citation>
    <scope>NUCLEOTIDE SEQUENCE [LARGE SCALE GENOMIC DNA]</scope>
    <source>
        <strain evidence="11">ATCC 23193 / DSM 2154 / NCIB 8452 / DL</strain>
    </source>
</reference>
<dbReference type="KEGG" id="dru:Desru_1970"/>
<evidence type="ECO:0000259" key="9">
    <source>
        <dbReference type="Pfam" id="PF13193"/>
    </source>
</evidence>
<dbReference type="InterPro" id="IPR020845">
    <property type="entry name" value="AMP-binding_CS"/>
</dbReference>
<evidence type="ECO:0000256" key="6">
    <source>
        <dbReference type="ARBA" id="ARBA00022842"/>
    </source>
</evidence>
<dbReference type="Pfam" id="PF00501">
    <property type="entry name" value="AMP-binding"/>
    <property type="match status" value="1"/>
</dbReference>
<keyword evidence="3" id="KW-0479">Metal-binding</keyword>
<comment type="similarity">
    <text evidence="1">Belongs to the ATP-dependent AMP-binding enzyme family.</text>
</comment>
<dbReference type="GO" id="GO:0016405">
    <property type="term" value="F:CoA-ligase activity"/>
    <property type="evidence" value="ECO:0007669"/>
    <property type="project" value="UniProtKB-ARBA"/>
</dbReference>
<evidence type="ECO:0000256" key="5">
    <source>
        <dbReference type="ARBA" id="ARBA00022840"/>
    </source>
</evidence>
<evidence type="ECO:0000313" key="10">
    <source>
        <dbReference type="EMBL" id="AEG60226.1"/>
    </source>
</evidence>
<dbReference type="InterPro" id="IPR045851">
    <property type="entry name" value="AMP-bd_C_sf"/>
</dbReference>
<keyword evidence="6" id="KW-0460">Magnesium</keyword>
<sequence length="545" mass="62180">MAQNMTDYQQEKENFQWNVPEYFNFAEHIIDKWAEEPDKLAMLWVDEDDHEIRRTFKDFSQRSKQLANILTHKGIKAGDVVILIMPRYIEWWETFLACLRVGAIVSPGTVQLTVKDLAYRIETAAAAAIITDQRTAEKIDEIKEELSTVKVKMVVENPREGWLHYQTELQQYPEDFKSIKTRSDEPAILFFTSGTTGNPKMTLHTHSSYPYAHKVTGKYWLDLIPEDLHWNLSDTGWGKAAWSSLFGPWHMGAALFVHHETRFKTKRCLEILQKYPITTLCGAPTNYRMLVLEDLTQYKFPSLRSCTGAGEPLNPEVINTWQEATGITIRDGYGQTETVLVIGNFPCVPVRPGSMGKPAPGFEVEVIDDAGNILPPGKEGDIAIKIRPERPAGLFKEYWQEPERTQNCFRGNWYITGDRAVKDEDGYFWFVGRSDDVILAAGYRIGPFEVESTLIEHPAVAESAVVSSPDELRGEIVKAFVVLTEGYQPSPQLVKELQDYVKSVTAPYKYPREIEFVDSLPKTVSGKIRRVQLREMEWAKKGKKS</sequence>
<evidence type="ECO:0000256" key="2">
    <source>
        <dbReference type="ARBA" id="ARBA00022598"/>
    </source>
</evidence>
<evidence type="ECO:0000256" key="3">
    <source>
        <dbReference type="ARBA" id="ARBA00022723"/>
    </source>
</evidence>
<dbReference type="OrthoDB" id="9778383at2"/>
<keyword evidence="5" id="KW-0067">ATP-binding</keyword>
<evidence type="ECO:0000256" key="7">
    <source>
        <dbReference type="ARBA" id="ARBA00023098"/>
    </source>
</evidence>
<evidence type="ECO:0000256" key="4">
    <source>
        <dbReference type="ARBA" id="ARBA00022741"/>
    </source>
</evidence>
<evidence type="ECO:0000313" key="11">
    <source>
        <dbReference type="Proteomes" id="UP000009234"/>
    </source>
</evidence>
<dbReference type="InterPro" id="IPR000873">
    <property type="entry name" value="AMP-dep_synth/lig_dom"/>
</dbReference>
<dbReference type="PANTHER" id="PTHR43605:SF10">
    <property type="entry name" value="ACYL-COA SYNTHETASE MEDIUM CHAIN FAMILY MEMBER 3"/>
    <property type="match status" value="1"/>
</dbReference>
<feature type="domain" description="AMP-dependent synthetase/ligase" evidence="8">
    <location>
        <begin position="33"/>
        <end position="399"/>
    </location>
</feature>
<accession>F6DUT8</accession>
<dbReference type="GO" id="GO:0015645">
    <property type="term" value="F:fatty acid ligase activity"/>
    <property type="evidence" value="ECO:0007669"/>
    <property type="project" value="TreeGrafter"/>
</dbReference>
<dbReference type="eggNOG" id="COG0365">
    <property type="taxonomic scope" value="Bacteria"/>
</dbReference>
<dbReference type="GO" id="GO:0046872">
    <property type="term" value="F:metal ion binding"/>
    <property type="evidence" value="ECO:0007669"/>
    <property type="project" value="UniProtKB-KW"/>
</dbReference>
<dbReference type="AlphaFoldDB" id="F6DUT8"/>
<dbReference type="FunFam" id="3.40.50.12780:FF:000007">
    <property type="entry name" value="Acyl-coenzyme A synthetase ACSM2A, mitochondrial"/>
    <property type="match status" value="1"/>
</dbReference>
<proteinExistence type="inferred from homology"/>
<dbReference type="Gene3D" id="3.30.300.30">
    <property type="match status" value="1"/>
</dbReference>
<evidence type="ECO:0000256" key="1">
    <source>
        <dbReference type="ARBA" id="ARBA00006432"/>
    </source>
</evidence>
<dbReference type="GO" id="GO:0005524">
    <property type="term" value="F:ATP binding"/>
    <property type="evidence" value="ECO:0007669"/>
    <property type="project" value="UniProtKB-KW"/>
</dbReference>
<dbReference type="GO" id="GO:0006633">
    <property type="term" value="P:fatty acid biosynthetic process"/>
    <property type="evidence" value="ECO:0007669"/>
    <property type="project" value="TreeGrafter"/>
</dbReference>
<dbReference type="GO" id="GO:0006637">
    <property type="term" value="P:acyl-CoA metabolic process"/>
    <property type="evidence" value="ECO:0007669"/>
    <property type="project" value="TreeGrafter"/>
</dbReference>
<dbReference type="PANTHER" id="PTHR43605">
    <property type="entry name" value="ACYL-COENZYME A SYNTHETASE"/>
    <property type="match status" value="1"/>
</dbReference>
<name>F6DUT8_DESRL</name>
<dbReference type="STRING" id="696281.Desru_1970"/>
<gene>
    <name evidence="10" type="ordered locus">Desru_1970</name>
</gene>
<feature type="domain" description="AMP-binding enzyme C-terminal" evidence="9">
    <location>
        <begin position="449"/>
        <end position="527"/>
    </location>
</feature>
<dbReference type="InterPro" id="IPR051087">
    <property type="entry name" value="Mitochondrial_ACSM"/>
</dbReference>
<dbReference type="EMBL" id="CP002780">
    <property type="protein sequence ID" value="AEG60226.1"/>
    <property type="molecule type" value="Genomic_DNA"/>
</dbReference>
<dbReference type="Gene3D" id="3.40.50.12780">
    <property type="entry name" value="N-terminal domain of ligase-like"/>
    <property type="match status" value="1"/>
</dbReference>
<dbReference type="Proteomes" id="UP000009234">
    <property type="component" value="Chromosome"/>
</dbReference>
<protein>
    <submittedName>
        <fullName evidence="10">AMP-dependent synthetase and ligase</fullName>
    </submittedName>
</protein>
<dbReference type="Pfam" id="PF13193">
    <property type="entry name" value="AMP-binding_C"/>
    <property type="match status" value="1"/>
</dbReference>
<keyword evidence="2 10" id="KW-0436">Ligase</keyword>
<evidence type="ECO:0000259" key="8">
    <source>
        <dbReference type="Pfam" id="PF00501"/>
    </source>
</evidence>